<organism evidence="1 2">
    <name type="scientific">Trichothecium roseum</name>
    <dbReference type="NCBI Taxonomy" id="47278"/>
    <lineage>
        <taxon>Eukaryota</taxon>
        <taxon>Fungi</taxon>
        <taxon>Dikarya</taxon>
        <taxon>Ascomycota</taxon>
        <taxon>Pezizomycotina</taxon>
        <taxon>Sordariomycetes</taxon>
        <taxon>Hypocreomycetidae</taxon>
        <taxon>Hypocreales</taxon>
        <taxon>Hypocreales incertae sedis</taxon>
        <taxon>Trichothecium</taxon>
    </lineage>
</organism>
<comment type="caution">
    <text evidence="1">The sequence shown here is derived from an EMBL/GenBank/DDBJ whole genome shotgun (WGS) entry which is preliminary data.</text>
</comment>
<evidence type="ECO:0000313" key="2">
    <source>
        <dbReference type="Proteomes" id="UP001163324"/>
    </source>
</evidence>
<dbReference type="Proteomes" id="UP001163324">
    <property type="component" value="Chromosome 1"/>
</dbReference>
<sequence>MSTFLGANASRPLLLRLAARGGGGVVAKSYEAAAAARWISCSGAASTLPITCPVRAAPKPRAGVFSPFFTRAPPGCQRRTLFSGGSSSRVVQRYEDLPRTYRDQAGLAFAKKELTQQEVAEVFGGGLEAVSANHLLKILHGRRVAGTLDDPAFAIHTARYSDAQMSRALEYLRRTVKVDEVLNAGLRAEDELAELERQGQKNQQAAAEDAKDDNDNDKEAKAEVRDIRTHGNVFYKPDPVYGQSSLDAIRARNRAKNKQREREEEERKAAERLREESRPQPKQLVQVEEGQRQITNPKVAEYYRQAKSDVEEAPEMSLRERLLPSFVTVLLVISFCACLATVYEEPGVGYRLLPEITTAQATVGTMIALNAAVWLGWRFPPLWKSFNRYMIFVVGLPKPVTLFTAPFSHQQASHMLVNMVPFWVVGTALHEDVGRANFVTLYLACGAVGFLGTLAAYGAAGMLGVYTLGASGANMGLCAAYFWLHRDDGFRFVGLPEDGVHGIVFLALLAGTQLARIGSIWSRTNRIDVVSHVAGMLAGVGGIEMLKRFSDYFVEGYPERAPGDSNSNNKRLVKELWWGDLVERRGGGSGEPSREKDEKEKEKEEQKKP</sequence>
<reference evidence="1" key="1">
    <citation type="submission" date="2022-10" db="EMBL/GenBank/DDBJ databases">
        <title>Complete Genome of Trichothecium roseum strain YXFP-22015, a Plant Pathogen Isolated from Citrus.</title>
        <authorList>
            <person name="Wang Y."/>
            <person name="Zhu L."/>
        </authorList>
    </citation>
    <scope>NUCLEOTIDE SEQUENCE</scope>
    <source>
        <strain evidence="1">YXFP-22015</strain>
    </source>
</reference>
<keyword evidence="2" id="KW-1185">Reference proteome</keyword>
<gene>
    <name evidence="1" type="ORF">N3K66_001443</name>
</gene>
<dbReference type="EMBL" id="CM047940">
    <property type="protein sequence ID" value="KAI9904914.1"/>
    <property type="molecule type" value="Genomic_DNA"/>
</dbReference>
<name>A0ACC0VES4_9HYPO</name>
<proteinExistence type="predicted"/>
<evidence type="ECO:0000313" key="1">
    <source>
        <dbReference type="EMBL" id="KAI9904914.1"/>
    </source>
</evidence>
<accession>A0ACC0VES4</accession>
<protein>
    <submittedName>
        <fullName evidence="1">Uncharacterized protein</fullName>
    </submittedName>
</protein>